<dbReference type="AlphaFoldDB" id="A0AAN7TF05"/>
<sequence>MGTAPSATKHTPGYNISPDISGTHTEAGRFLGSPGQYMITPERQASILAALQASGSTGDELDRRPGLDYTTIGLRRSELLAEQAELDEEGNPGADEEMDDLDGTQMPPMPRFMALCPVTCLELQRNIVLRHGFAEAQMMVPPMPYAVVYCPTTRLELEKNFLLGHGFSEEQIVNAYGSD</sequence>
<feature type="region of interest" description="Disordered" evidence="1">
    <location>
        <begin position="82"/>
        <end position="104"/>
    </location>
</feature>
<gene>
    <name evidence="2" type="ORF">LTR62_003957</name>
</gene>
<evidence type="ECO:0000313" key="2">
    <source>
        <dbReference type="EMBL" id="KAK5112642.1"/>
    </source>
</evidence>
<name>A0AAN7TF05_9PEZI</name>
<evidence type="ECO:0000313" key="3">
    <source>
        <dbReference type="Proteomes" id="UP001310890"/>
    </source>
</evidence>
<reference evidence="2" key="1">
    <citation type="submission" date="2023-08" db="EMBL/GenBank/DDBJ databases">
        <title>Black Yeasts Isolated from many extreme environments.</title>
        <authorList>
            <person name="Coleine C."/>
            <person name="Stajich J.E."/>
            <person name="Selbmann L."/>
        </authorList>
    </citation>
    <scope>NUCLEOTIDE SEQUENCE</scope>
    <source>
        <strain evidence="2">CCFEE 5401</strain>
    </source>
</reference>
<feature type="compositionally biased region" description="Acidic residues" evidence="1">
    <location>
        <begin position="84"/>
        <end position="102"/>
    </location>
</feature>
<protein>
    <submittedName>
        <fullName evidence="2">Uncharacterized protein</fullName>
    </submittedName>
</protein>
<feature type="region of interest" description="Disordered" evidence="1">
    <location>
        <begin position="1"/>
        <end position="36"/>
    </location>
</feature>
<evidence type="ECO:0000256" key="1">
    <source>
        <dbReference type="SAM" id="MobiDB-lite"/>
    </source>
</evidence>
<proteinExistence type="predicted"/>
<accession>A0AAN7TF05</accession>
<comment type="caution">
    <text evidence="2">The sequence shown here is derived from an EMBL/GenBank/DDBJ whole genome shotgun (WGS) entry which is preliminary data.</text>
</comment>
<dbReference type="EMBL" id="JAVRRL010000029">
    <property type="protein sequence ID" value="KAK5112642.1"/>
    <property type="molecule type" value="Genomic_DNA"/>
</dbReference>
<dbReference type="Proteomes" id="UP001310890">
    <property type="component" value="Unassembled WGS sequence"/>
</dbReference>
<organism evidence="2 3">
    <name type="scientific">Meristemomyces frigidus</name>
    <dbReference type="NCBI Taxonomy" id="1508187"/>
    <lineage>
        <taxon>Eukaryota</taxon>
        <taxon>Fungi</taxon>
        <taxon>Dikarya</taxon>
        <taxon>Ascomycota</taxon>
        <taxon>Pezizomycotina</taxon>
        <taxon>Dothideomycetes</taxon>
        <taxon>Dothideomycetidae</taxon>
        <taxon>Mycosphaerellales</taxon>
        <taxon>Teratosphaeriaceae</taxon>
        <taxon>Meristemomyces</taxon>
    </lineage>
</organism>